<protein>
    <submittedName>
        <fullName evidence="1">Uncharacterized protein</fullName>
    </submittedName>
</protein>
<dbReference type="EMBL" id="JBHSOD010000044">
    <property type="protein sequence ID" value="MFC5888743.1"/>
    <property type="molecule type" value="Genomic_DNA"/>
</dbReference>
<sequence>MNQWIARTAARLADADSSVALAGAWTLFDETAAWAIGPAADQGDALAATGAYNLAVEARELLAQPEHDDQADDLDLTDAPAIAGLLDQAEQRLNTIADATAAVDAHGPARASLLAGRAARSVRTAGGVR</sequence>
<accession>A0ABW1F623</accession>
<proteinExistence type="predicted"/>
<keyword evidence="2" id="KW-1185">Reference proteome</keyword>
<comment type="caution">
    <text evidence="1">The sequence shown here is derived from an EMBL/GenBank/DDBJ whole genome shotgun (WGS) entry which is preliminary data.</text>
</comment>
<evidence type="ECO:0000313" key="1">
    <source>
        <dbReference type="EMBL" id="MFC5888743.1"/>
    </source>
</evidence>
<dbReference type="RefSeq" id="WP_345330272.1">
    <property type="nucleotide sequence ID" value="NZ_BAAAVH010000111.1"/>
</dbReference>
<reference evidence="2" key="1">
    <citation type="journal article" date="2019" name="Int. J. Syst. Evol. Microbiol.">
        <title>The Global Catalogue of Microorganisms (GCM) 10K type strain sequencing project: providing services to taxonomists for standard genome sequencing and annotation.</title>
        <authorList>
            <consortium name="The Broad Institute Genomics Platform"/>
            <consortium name="The Broad Institute Genome Sequencing Center for Infectious Disease"/>
            <person name="Wu L."/>
            <person name="Ma J."/>
        </authorList>
    </citation>
    <scope>NUCLEOTIDE SEQUENCE [LARGE SCALE GENOMIC DNA]</scope>
    <source>
        <strain evidence="2">CGMCC 4.1469</strain>
    </source>
</reference>
<evidence type="ECO:0000313" key="2">
    <source>
        <dbReference type="Proteomes" id="UP001596067"/>
    </source>
</evidence>
<dbReference type="Proteomes" id="UP001596067">
    <property type="component" value="Unassembled WGS sequence"/>
</dbReference>
<organism evidence="1 2">
    <name type="scientific">Kitasatospora aburaviensis</name>
    <dbReference type="NCBI Taxonomy" id="67265"/>
    <lineage>
        <taxon>Bacteria</taxon>
        <taxon>Bacillati</taxon>
        <taxon>Actinomycetota</taxon>
        <taxon>Actinomycetes</taxon>
        <taxon>Kitasatosporales</taxon>
        <taxon>Streptomycetaceae</taxon>
        <taxon>Kitasatospora</taxon>
    </lineage>
</organism>
<gene>
    <name evidence="1" type="ORF">ACFP0N_27625</name>
</gene>
<name>A0ABW1F623_9ACTN</name>